<dbReference type="Gene3D" id="1.10.10.10">
    <property type="entry name" value="Winged helix-like DNA-binding domain superfamily/Winged helix DNA-binding domain"/>
    <property type="match status" value="1"/>
</dbReference>
<comment type="function">
    <text evidence="8">Involved in the cellular defense against the biological effects of O6-methylguanine (O6-MeG) and O4-methylthymine (O4-MeT) in DNA. Repairs the methylated nucleobase in DNA by stoichiometrically transferring the methyl group to a cysteine residue in the enzyme. This is a suicide reaction: the enzyme is irreversibly inactivated.</text>
</comment>
<keyword evidence="12" id="KW-1185">Reference proteome</keyword>
<evidence type="ECO:0000313" key="11">
    <source>
        <dbReference type="EMBL" id="RIY33253.1"/>
    </source>
</evidence>
<dbReference type="SUPFAM" id="SSF53155">
    <property type="entry name" value="Methylated DNA-protein cysteine methyltransferase domain"/>
    <property type="match status" value="1"/>
</dbReference>
<feature type="active site" description="Nucleophile; methyl group acceptor" evidence="8">
    <location>
        <position position="126"/>
    </location>
</feature>
<dbReference type="HAMAP" id="MF_00772">
    <property type="entry name" value="OGT"/>
    <property type="match status" value="1"/>
</dbReference>
<dbReference type="Proteomes" id="UP000266258">
    <property type="component" value="Unassembled WGS sequence"/>
</dbReference>
<comment type="caution">
    <text evidence="11">The sequence shown here is derived from an EMBL/GenBank/DDBJ whole genome shotgun (WGS) entry which is preliminary data.</text>
</comment>
<dbReference type="InterPro" id="IPR036631">
    <property type="entry name" value="MGMT_N_sf"/>
</dbReference>
<proteinExistence type="inferred from homology"/>
<evidence type="ECO:0000256" key="6">
    <source>
        <dbReference type="ARBA" id="ARBA00023204"/>
    </source>
</evidence>
<dbReference type="GO" id="GO:0005737">
    <property type="term" value="C:cytoplasm"/>
    <property type="evidence" value="ECO:0007669"/>
    <property type="project" value="UniProtKB-SubCell"/>
</dbReference>
<gene>
    <name evidence="11" type="ORF">CJP74_02170</name>
</gene>
<dbReference type="PANTHER" id="PTHR10815">
    <property type="entry name" value="METHYLATED-DNA--PROTEIN-CYSTEINE METHYLTRANSFERASE"/>
    <property type="match status" value="1"/>
</dbReference>
<dbReference type="CDD" id="cd06445">
    <property type="entry name" value="ATase"/>
    <property type="match status" value="1"/>
</dbReference>
<comment type="subcellular location">
    <subcellularLocation>
        <location evidence="8">Cytoplasm</location>
    </subcellularLocation>
</comment>
<dbReference type="NCBIfam" id="TIGR00589">
    <property type="entry name" value="ogt"/>
    <property type="match status" value="1"/>
</dbReference>
<keyword evidence="3 8" id="KW-0489">Methyltransferase</keyword>
<evidence type="ECO:0000256" key="7">
    <source>
        <dbReference type="ARBA" id="ARBA00049348"/>
    </source>
</evidence>
<keyword evidence="4 8" id="KW-0808">Transferase</keyword>
<accession>A0A3A1Y4T2</accession>
<comment type="catalytic activity">
    <reaction evidence="1 8">
        <text>a 4-O-methyl-thymidine in DNA + L-cysteinyl-[protein] = a thymidine in DNA + S-methyl-L-cysteinyl-[protein]</text>
        <dbReference type="Rhea" id="RHEA:53428"/>
        <dbReference type="Rhea" id="RHEA-COMP:10131"/>
        <dbReference type="Rhea" id="RHEA-COMP:10132"/>
        <dbReference type="Rhea" id="RHEA-COMP:13555"/>
        <dbReference type="Rhea" id="RHEA-COMP:13556"/>
        <dbReference type="ChEBI" id="CHEBI:29950"/>
        <dbReference type="ChEBI" id="CHEBI:82612"/>
        <dbReference type="ChEBI" id="CHEBI:137386"/>
        <dbReference type="ChEBI" id="CHEBI:137387"/>
        <dbReference type="EC" id="2.1.1.63"/>
    </reaction>
</comment>
<evidence type="ECO:0000256" key="5">
    <source>
        <dbReference type="ARBA" id="ARBA00022763"/>
    </source>
</evidence>
<name>A0A3A1Y4T2_9GAMM</name>
<dbReference type="OrthoDB" id="9811249at2"/>
<dbReference type="SUPFAM" id="SSF46767">
    <property type="entry name" value="Methylated DNA-protein cysteine methyltransferase, C-terminal domain"/>
    <property type="match status" value="1"/>
</dbReference>
<comment type="similarity">
    <text evidence="8">Belongs to the MGMT family.</text>
</comment>
<dbReference type="PROSITE" id="PS00374">
    <property type="entry name" value="MGMT"/>
    <property type="match status" value="1"/>
</dbReference>
<comment type="miscellaneous">
    <text evidence="8">This enzyme catalyzes only one turnover and therefore is not strictly catalytic. According to one definition, an enzyme is a biocatalyst that acts repeatedly and over many reaction cycles.</text>
</comment>
<evidence type="ECO:0000256" key="3">
    <source>
        <dbReference type="ARBA" id="ARBA00022603"/>
    </source>
</evidence>
<evidence type="ECO:0000256" key="1">
    <source>
        <dbReference type="ARBA" id="ARBA00001286"/>
    </source>
</evidence>
<protein>
    <recommendedName>
        <fullName evidence="8">Methylated-DNA--protein-cysteine methyltransferase</fullName>
        <ecNumber evidence="8">2.1.1.63</ecNumber>
    </recommendedName>
    <alternativeName>
        <fullName evidence="8">6-O-methylguanine-DNA methyltransferase</fullName>
        <shortName evidence="8">MGMT</shortName>
    </alternativeName>
    <alternativeName>
        <fullName evidence="8">O-6-methylguanine-DNA-alkyltransferase</fullName>
    </alternativeName>
</protein>
<organism evidence="11 12">
    <name type="scientific">Psittacicella melopsittaci</name>
    <dbReference type="NCBI Taxonomy" id="2028576"/>
    <lineage>
        <taxon>Bacteria</taxon>
        <taxon>Pseudomonadati</taxon>
        <taxon>Pseudomonadota</taxon>
        <taxon>Gammaproteobacteria</taxon>
        <taxon>Pasteurellales</taxon>
        <taxon>Psittacicellaceae</taxon>
        <taxon>Psittacicella</taxon>
    </lineage>
</organism>
<keyword evidence="5 8" id="KW-0227">DNA damage</keyword>
<comment type="catalytic activity">
    <reaction evidence="7 8">
        <text>a 6-O-methyl-2'-deoxyguanosine in DNA + L-cysteinyl-[protein] = S-methyl-L-cysteinyl-[protein] + a 2'-deoxyguanosine in DNA</text>
        <dbReference type="Rhea" id="RHEA:24000"/>
        <dbReference type="Rhea" id="RHEA-COMP:10131"/>
        <dbReference type="Rhea" id="RHEA-COMP:10132"/>
        <dbReference type="Rhea" id="RHEA-COMP:11367"/>
        <dbReference type="Rhea" id="RHEA-COMP:11368"/>
        <dbReference type="ChEBI" id="CHEBI:29950"/>
        <dbReference type="ChEBI" id="CHEBI:82612"/>
        <dbReference type="ChEBI" id="CHEBI:85445"/>
        <dbReference type="ChEBI" id="CHEBI:85448"/>
        <dbReference type="EC" id="2.1.1.63"/>
    </reaction>
</comment>
<dbReference type="FunFam" id="1.10.10.10:FF:000337">
    <property type="entry name" value="Methylated-DNA--protein-cysteine methyltransferase"/>
    <property type="match status" value="1"/>
</dbReference>
<dbReference type="Gene3D" id="3.30.160.70">
    <property type="entry name" value="Methylated DNA-protein cysteine methyltransferase domain"/>
    <property type="match status" value="1"/>
</dbReference>
<evidence type="ECO:0000259" key="9">
    <source>
        <dbReference type="Pfam" id="PF01035"/>
    </source>
</evidence>
<dbReference type="GO" id="GO:0032259">
    <property type="term" value="P:methylation"/>
    <property type="evidence" value="ECO:0007669"/>
    <property type="project" value="UniProtKB-KW"/>
</dbReference>
<dbReference type="InterPro" id="IPR008332">
    <property type="entry name" value="MethylG_MeTrfase_N"/>
</dbReference>
<dbReference type="RefSeq" id="WP_119496643.1">
    <property type="nucleotide sequence ID" value="NZ_NRJH01000018.1"/>
</dbReference>
<evidence type="ECO:0000313" key="12">
    <source>
        <dbReference type="Proteomes" id="UP000266258"/>
    </source>
</evidence>
<sequence>MIAKEELNFAVYSCQLGYLKIYYDEHLVVALTLEEHCSNQGRKTPLTDQVYQQIEEYLAGKRKTFTFAYELRGTDFAKQVWQELQKIPYGQVRSYKQIAQSLGKPNACRAVGNANTQNPLPLVFPCHRVINANGKIGGYAFGVEKKAYLLELEKLHTK</sequence>
<dbReference type="Pfam" id="PF01035">
    <property type="entry name" value="DNA_binding_1"/>
    <property type="match status" value="1"/>
</dbReference>
<feature type="domain" description="Methylguanine DNA methyltransferase ribonuclease-like" evidence="10">
    <location>
        <begin position="10"/>
        <end position="67"/>
    </location>
</feature>
<dbReference type="EC" id="2.1.1.63" evidence="8"/>
<evidence type="ECO:0000256" key="4">
    <source>
        <dbReference type="ARBA" id="ARBA00022679"/>
    </source>
</evidence>
<dbReference type="InterPro" id="IPR023546">
    <property type="entry name" value="MGMT"/>
</dbReference>
<dbReference type="EMBL" id="NRJH01000018">
    <property type="protein sequence ID" value="RIY33253.1"/>
    <property type="molecule type" value="Genomic_DNA"/>
</dbReference>
<feature type="domain" description="Methylated-DNA-[protein]-cysteine S-methyltransferase DNA binding" evidence="9">
    <location>
        <begin position="75"/>
        <end position="154"/>
    </location>
</feature>
<dbReference type="GO" id="GO:0006307">
    <property type="term" value="P:DNA alkylation repair"/>
    <property type="evidence" value="ECO:0007669"/>
    <property type="project" value="UniProtKB-UniRule"/>
</dbReference>
<dbReference type="InterPro" id="IPR036388">
    <property type="entry name" value="WH-like_DNA-bd_sf"/>
</dbReference>
<dbReference type="InterPro" id="IPR001497">
    <property type="entry name" value="MethylDNA_cys_MeTrfase_AS"/>
</dbReference>
<dbReference type="InterPro" id="IPR014048">
    <property type="entry name" value="MethylDNA_cys_MeTrfase_DNA-bd"/>
</dbReference>
<keyword evidence="6 8" id="KW-0234">DNA repair</keyword>
<evidence type="ECO:0000256" key="8">
    <source>
        <dbReference type="HAMAP-Rule" id="MF_00772"/>
    </source>
</evidence>
<dbReference type="PANTHER" id="PTHR10815:SF13">
    <property type="entry name" value="METHYLATED-DNA--PROTEIN-CYSTEINE METHYLTRANSFERASE"/>
    <property type="match status" value="1"/>
</dbReference>
<dbReference type="GO" id="GO:0003908">
    <property type="term" value="F:methylated-DNA-[protein]-cysteine S-methyltransferase activity"/>
    <property type="evidence" value="ECO:0007669"/>
    <property type="project" value="UniProtKB-UniRule"/>
</dbReference>
<reference evidence="11 12" key="1">
    <citation type="submission" date="2017-08" db="EMBL/GenBank/DDBJ databases">
        <title>Reclassification of Bisgaard taxon 37 and 44.</title>
        <authorList>
            <person name="Christensen H."/>
        </authorList>
    </citation>
    <scope>NUCLEOTIDE SEQUENCE [LARGE SCALE GENOMIC DNA]</scope>
    <source>
        <strain evidence="11 12">B96_4</strain>
    </source>
</reference>
<dbReference type="Pfam" id="PF02870">
    <property type="entry name" value="Methyltransf_1N"/>
    <property type="match status" value="1"/>
</dbReference>
<evidence type="ECO:0000256" key="2">
    <source>
        <dbReference type="ARBA" id="ARBA00022490"/>
    </source>
</evidence>
<evidence type="ECO:0000259" key="10">
    <source>
        <dbReference type="Pfam" id="PF02870"/>
    </source>
</evidence>
<keyword evidence="2 8" id="KW-0963">Cytoplasm</keyword>
<dbReference type="AlphaFoldDB" id="A0A3A1Y4T2"/>
<dbReference type="InterPro" id="IPR036217">
    <property type="entry name" value="MethylDNA_cys_MeTrfase_DNAb"/>
</dbReference>